<dbReference type="Proteomes" id="UP000314011">
    <property type="component" value="Unassembled WGS sequence"/>
</dbReference>
<dbReference type="RefSeq" id="WP_140196960.1">
    <property type="nucleotide sequence ID" value="NZ_CP065915.1"/>
</dbReference>
<sequence>MSYASIPQNPDRMLSERALAARWVLSTRTLQRWRSDGYGPAFLNIGGSIRYRLGDILAYEAQHRQGGDDL</sequence>
<dbReference type="OrthoDB" id="9806994at2"/>
<protein>
    <submittedName>
        <fullName evidence="1">Helix-turn-helix domain-containing protein</fullName>
    </submittedName>
</protein>
<gene>
    <name evidence="1" type="ORF">FHY64_16890</name>
</gene>
<comment type="caution">
    <text evidence="1">The sequence shown here is derived from an EMBL/GenBank/DDBJ whole genome shotgun (WGS) entry which is preliminary data.</text>
</comment>
<keyword evidence="2" id="KW-1185">Reference proteome</keyword>
<evidence type="ECO:0000313" key="2">
    <source>
        <dbReference type="Proteomes" id="UP000314011"/>
    </source>
</evidence>
<accession>A0A5C5G7V7</accession>
<proteinExistence type="predicted"/>
<organism evidence="1 2">
    <name type="scientific">Pelagovum pacificum</name>
    <dbReference type="NCBI Taxonomy" id="2588711"/>
    <lineage>
        <taxon>Bacteria</taxon>
        <taxon>Pseudomonadati</taxon>
        <taxon>Pseudomonadota</taxon>
        <taxon>Alphaproteobacteria</taxon>
        <taxon>Rhodobacterales</taxon>
        <taxon>Paracoccaceae</taxon>
        <taxon>Pelagovum</taxon>
    </lineage>
</organism>
<dbReference type="SUPFAM" id="SSF46955">
    <property type="entry name" value="Putative DNA-binding domain"/>
    <property type="match status" value="1"/>
</dbReference>
<reference evidence="1 2" key="1">
    <citation type="submission" date="2019-06" db="EMBL/GenBank/DDBJ databases">
        <title>Genome of new Rhodobacteraceae sp. SM1903.</title>
        <authorList>
            <person name="Ren X."/>
        </authorList>
    </citation>
    <scope>NUCLEOTIDE SEQUENCE [LARGE SCALE GENOMIC DNA]</scope>
    <source>
        <strain evidence="1 2">SM1903</strain>
    </source>
</reference>
<name>A0A5C5G7V7_9RHOB</name>
<dbReference type="AlphaFoldDB" id="A0A5C5G7V7"/>
<dbReference type="InterPro" id="IPR009061">
    <property type="entry name" value="DNA-bd_dom_put_sf"/>
</dbReference>
<dbReference type="EMBL" id="VFFF01000003">
    <property type="protein sequence ID" value="TNY30794.1"/>
    <property type="molecule type" value="Genomic_DNA"/>
</dbReference>
<evidence type="ECO:0000313" key="1">
    <source>
        <dbReference type="EMBL" id="TNY30794.1"/>
    </source>
</evidence>